<accession>A0A1Z4C4A7</accession>
<dbReference type="KEGG" id="mpsy:CEK71_21020"/>
<name>A0A1Z4C4A7_9GAMM</name>
<dbReference type="RefSeq" id="WP_088621215.1">
    <property type="nucleotide sequence ID" value="NZ_CP022129.1"/>
</dbReference>
<evidence type="ECO:0000313" key="2">
    <source>
        <dbReference type="Proteomes" id="UP000197019"/>
    </source>
</evidence>
<dbReference type="AlphaFoldDB" id="A0A1Z4C4A7"/>
<reference evidence="1 2" key="1">
    <citation type="submission" date="2017-06" db="EMBL/GenBank/DDBJ databases">
        <title>Genome Sequencing of the methanotroph Methylovulum psychrotolerants str. HV10-M2 isolated from a high-altitude environment.</title>
        <authorList>
            <person name="Mateos-Rivera A."/>
        </authorList>
    </citation>
    <scope>NUCLEOTIDE SEQUENCE [LARGE SCALE GENOMIC DNA]</scope>
    <source>
        <strain evidence="1 2">HV10_M2</strain>
    </source>
</reference>
<dbReference type="Proteomes" id="UP000197019">
    <property type="component" value="Chromosome"/>
</dbReference>
<protein>
    <submittedName>
        <fullName evidence="1">Uncharacterized protein</fullName>
    </submittedName>
</protein>
<dbReference type="OrthoDB" id="6054389at2"/>
<sequence length="236" mass="24405">MANRGNYNASGNLFPATGGSGSGGAILANDQWFVSVAGTLGGNYCPVGASVRALNNSPGQTPGSWSISQPQKARVLFRADTPSNWASYDPILGRGEMAITLGINPPKIKIGDGAAAWSDLTYLFQPIPDTYTFNAYSTDHTLTVGDVCNAANGLPIVTMNKATANSVTVPNNSTAAIAVGSAVKIIQIGAGQTVLVADTGVTLNATPGLKCRDQYSFIELVKCATNAWYVKGDLSA</sequence>
<proteinExistence type="predicted"/>
<dbReference type="SUPFAM" id="SSF69349">
    <property type="entry name" value="Phage fibre proteins"/>
    <property type="match status" value="1"/>
</dbReference>
<evidence type="ECO:0000313" key="1">
    <source>
        <dbReference type="EMBL" id="ASF48345.1"/>
    </source>
</evidence>
<keyword evidence="2" id="KW-1185">Reference proteome</keyword>
<dbReference type="EMBL" id="CP022129">
    <property type="protein sequence ID" value="ASF48345.1"/>
    <property type="molecule type" value="Genomic_DNA"/>
</dbReference>
<gene>
    <name evidence="1" type="ORF">CEK71_21020</name>
</gene>
<organism evidence="1 2">
    <name type="scientific">Methylovulum psychrotolerans</name>
    <dbReference type="NCBI Taxonomy" id="1704499"/>
    <lineage>
        <taxon>Bacteria</taxon>
        <taxon>Pseudomonadati</taxon>
        <taxon>Pseudomonadota</taxon>
        <taxon>Gammaproteobacteria</taxon>
        <taxon>Methylococcales</taxon>
        <taxon>Methylococcaceae</taxon>
        <taxon>Methylovulum</taxon>
    </lineage>
</organism>